<keyword evidence="3" id="KW-0812">Transmembrane</keyword>
<feature type="transmembrane region" description="Helical" evidence="3">
    <location>
        <begin position="89"/>
        <end position="112"/>
    </location>
</feature>
<dbReference type="PANTHER" id="PTHR31234">
    <property type="entry name" value="LATE EMBRYOGENESIS ABUNDANT (LEA) HYDROXYPROLINE-RICH GLYCOPROTEIN FAMILY"/>
    <property type="match status" value="1"/>
</dbReference>
<evidence type="ECO:0000256" key="1">
    <source>
        <dbReference type="ARBA" id="ARBA00004370"/>
    </source>
</evidence>
<accession>A0AAE1T3T6</accession>
<keyword evidence="3" id="KW-1133">Transmembrane helix</keyword>
<evidence type="ECO:0008006" key="6">
    <source>
        <dbReference type="Google" id="ProtNLM"/>
    </source>
</evidence>
<comment type="subcellular location">
    <subcellularLocation>
        <location evidence="1">Membrane</location>
    </subcellularLocation>
</comment>
<dbReference type="GO" id="GO:0098542">
    <property type="term" value="P:defense response to other organism"/>
    <property type="evidence" value="ECO:0007669"/>
    <property type="project" value="InterPro"/>
</dbReference>
<gene>
    <name evidence="4" type="ORF">RND71_002489</name>
</gene>
<evidence type="ECO:0000313" key="5">
    <source>
        <dbReference type="Proteomes" id="UP001291623"/>
    </source>
</evidence>
<dbReference type="AlphaFoldDB" id="A0AAE1T3T6"/>
<dbReference type="PANTHER" id="PTHR31234:SF2">
    <property type="entry name" value="OS05G0199100 PROTEIN"/>
    <property type="match status" value="1"/>
</dbReference>
<keyword evidence="2 3" id="KW-0472">Membrane</keyword>
<name>A0AAE1T3T6_9SOLA</name>
<dbReference type="Proteomes" id="UP001291623">
    <property type="component" value="Unassembled WGS sequence"/>
</dbReference>
<comment type="caution">
    <text evidence="4">The sequence shown here is derived from an EMBL/GenBank/DDBJ whole genome shotgun (WGS) entry which is preliminary data.</text>
</comment>
<organism evidence="4 5">
    <name type="scientific">Anisodus tanguticus</name>
    <dbReference type="NCBI Taxonomy" id="243964"/>
    <lineage>
        <taxon>Eukaryota</taxon>
        <taxon>Viridiplantae</taxon>
        <taxon>Streptophyta</taxon>
        <taxon>Embryophyta</taxon>
        <taxon>Tracheophyta</taxon>
        <taxon>Spermatophyta</taxon>
        <taxon>Magnoliopsida</taxon>
        <taxon>eudicotyledons</taxon>
        <taxon>Gunneridae</taxon>
        <taxon>Pentapetalae</taxon>
        <taxon>asterids</taxon>
        <taxon>lamiids</taxon>
        <taxon>Solanales</taxon>
        <taxon>Solanaceae</taxon>
        <taxon>Solanoideae</taxon>
        <taxon>Hyoscyameae</taxon>
        <taxon>Anisodus</taxon>
    </lineage>
</organism>
<reference evidence="4" key="1">
    <citation type="submission" date="2023-12" db="EMBL/GenBank/DDBJ databases">
        <title>Genome assembly of Anisodus tanguticus.</title>
        <authorList>
            <person name="Wang Y.-J."/>
        </authorList>
    </citation>
    <scope>NUCLEOTIDE SEQUENCE</scope>
    <source>
        <strain evidence="4">KB-2021</strain>
        <tissue evidence="4">Leaf</tissue>
    </source>
</reference>
<dbReference type="EMBL" id="JAVYJV010000001">
    <property type="protein sequence ID" value="KAK4380627.1"/>
    <property type="molecule type" value="Genomic_DNA"/>
</dbReference>
<evidence type="ECO:0000256" key="2">
    <source>
        <dbReference type="ARBA" id="ARBA00023136"/>
    </source>
</evidence>
<proteinExistence type="predicted"/>
<dbReference type="InterPro" id="IPR044839">
    <property type="entry name" value="NDR1-like"/>
</dbReference>
<dbReference type="GO" id="GO:0005886">
    <property type="term" value="C:plasma membrane"/>
    <property type="evidence" value="ECO:0007669"/>
    <property type="project" value="TreeGrafter"/>
</dbReference>
<evidence type="ECO:0000256" key="3">
    <source>
        <dbReference type="SAM" id="Phobius"/>
    </source>
</evidence>
<keyword evidence="5" id="KW-1185">Reference proteome</keyword>
<sequence length="279" mass="31589">MDFSKDIEKQKTVMGYPSMTRHEYISHQQTIPSSYNISNSLHHPPSYTMPSYNYPDNNSYNVNYSRKYISLQDQIRDSTNGNSASFGRYITTMMLILVIGMIVFSLVIWAIFGADKPGFHVESLQVPTGLVITSTSMLGNWQVNVSMKNPNDDLDIKVNEGKVAILYETNVVAENNVEPFTLAAHSSVFLFYNLKTMPGTFLDKGILSQANQERNDGVLKFALQINMGFVYTFETESKRDRIRVYCNDVKVQFGHGPKDKGESIKTESIDCVVNSIWNI</sequence>
<protein>
    <recommendedName>
        <fullName evidence="6">Late embryogenesis abundant protein LEA-2 subgroup domain-containing protein</fullName>
    </recommendedName>
</protein>
<evidence type="ECO:0000313" key="4">
    <source>
        <dbReference type="EMBL" id="KAK4380627.1"/>
    </source>
</evidence>